<name>A0A455XAV6_9CAUD</name>
<organism evidence="1 2">
    <name type="scientific">Escherichia phage L27</name>
    <dbReference type="NCBI Taxonomy" id="2562890"/>
    <lineage>
        <taxon>Viruses</taxon>
        <taxon>Duplodnaviria</taxon>
        <taxon>Heunggongvirae</taxon>
        <taxon>Uroviricota</taxon>
        <taxon>Caudoviricetes</taxon>
        <taxon>Andersonviridae</taxon>
        <taxon>Ounavirinae</taxon>
        <taxon>Felixounavirus</taxon>
        <taxon>Felixounavirus L27</taxon>
    </lineage>
</organism>
<accession>A0A455XAV6</accession>
<dbReference type="EMBL" id="LC473039">
    <property type="protein sequence ID" value="BBJ27062.1"/>
    <property type="molecule type" value="Genomic_DNA"/>
</dbReference>
<protein>
    <submittedName>
        <fullName evidence="1">Uncharacterized protein</fullName>
    </submittedName>
</protein>
<evidence type="ECO:0000313" key="1">
    <source>
        <dbReference type="EMBL" id="BBJ27062.1"/>
    </source>
</evidence>
<evidence type="ECO:0000313" key="2">
    <source>
        <dbReference type="Proteomes" id="UP000308570"/>
    </source>
</evidence>
<dbReference type="Proteomes" id="UP000308570">
    <property type="component" value="Segment"/>
</dbReference>
<proteinExistence type="predicted"/>
<reference evidence="1 2" key="1">
    <citation type="submission" date="2019-03" db="EMBL/GenBank/DDBJ databases">
        <title>Complete Genome Sequence of the Escherichia Bacteriophage L27.</title>
        <authorList>
            <person name="Fujiki J."/>
            <person name="Munby M."/>
            <person name="Usui M."/>
            <person name="Tamura Y."/>
            <person name="Sasaki M."/>
            <person name="Sawa H."/>
            <person name="Iwano H."/>
        </authorList>
    </citation>
    <scope>NUCLEOTIDE SEQUENCE [LARGE SCALE GENOMIC DNA]</scope>
</reference>
<keyword evidence="2" id="KW-1185">Reference proteome</keyword>
<sequence length="45" mass="5111">MRYRPPPYRKTRLGRLSNLLTKLVEAAGLEPAYSTYSVNGGLEDR</sequence>